<proteinExistence type="predicted"/>
<sequence length="64" mass="7569">MLSDVERKLLRITLNRYRNDWHTPDIQLLSQYSQRDNGTVRAGMRRLHEQGYLEADGGKIRAVR</sequence>
<organism evidence="1 2">
    <name type="scientific">Paenibacillus eucommiae</name>
    <dbReference type="NCBI Taxonomy" id="1355755"/>
    <lineage>
        <taxon>Bacteria</taxon>
        <taxon>Bacillati</taxon>
        <taxon>Bacillota</taxon>
        <taxon>Bacilli</taxon>
        <taxon>Bacillales</taxon>
        <taxon>Paenibacillaceae</taxon>
        <taxon>Paenibacillus</taxon>
    </lineage>
</organism>
<dbReference type="RefSeq" id="WP_209973688.1">
    <property type="nucleotide sequence ID" value="NZ_JAGGLB010000014.1"/>
</dbReference>
<accession>A0ABS4IYD0</accession>
<dbReference type="EMBL" id="JAGGLB010000014">
    <property type="protein sequence ID" value="MBP1992565.1"/>
    <property type="molecule type" value="Genomic_DNA"/>
</dbReference>
<dbReference type="Proteomes" id="UP001519287">
    <property type="component" value="Unassembled WGS sequence"/>
</dbReference>
<name>A0ABS4IYD0_9BACL</name>
<keyword evidence="2" id="KW-1185">Reference proteome</keyword>
<protein>
    <submittedName>
        <fullName evidence="1">Transcriptional regulator</fullName>
    </submittedName>
</protein>
<gene>
    <name evidence="1" type="ORF">J2Z66_004174</name>
</gene>
<reference evidence="1 2" key="1">
    <citation type="submission" date="2021-03" db="EMBL/GenBank/DDBJ databases">
        <title>Genomic Encyclopedia of Type Strains, Phase IV (KMG-IV): sequencing the most valuable type-strain genomes for metagenomic binning, comparative biology and taxonomic classification.</title>
        <authorList>
            <person name="Goeker M."/>
        </authorList>
    </citation>
    <scope>NUCLEOTIDE SEQUENCE [LARGE SCALE GENOMIC DNA]</scope>
    <source>
        <strain evidence="1 2">DSM 26048</strain>
    </source>
</reference>
<dbReference type="InterPro" id="IPR036390">
    <property type="entry name" value="WH_DNA-bd_sf"/>
</dbReference>
<evidence type="ECO:0000313" key="2">
    <source>
        <dbReference type="Proteomes" id="UP001519287"/>
    </source>
</evidence>
<dbReference type="SUPFAM" id="SSF46785">
    <property type="entry name" value="Winged helix' DNA-binding domain"/>
    <property type="match status" value="1"/>
</dbReference>
<evidence type="ECO:0000313" key="1">
    <source>
        <dbReference type="EMBL" id="MBP1992565.1"/>
    </source>
</evidence>
<comment type="caution">
    <text evidence="1">The sequence shown here is derived from an EMBL/GenBank/DDBJ whole genome shotgun (WGS) entry which is preliminary data.</text>
</comment>